<dbReference type="PANTHER" id="PTHR39335:SF1">
    <property type="entry name" value="BLL4220 PROTEIN"/>
    <property type="match status" value="1"/>
</dbReference>
<dbReference type="PANTHER" id="PTHR39335">
    <property type="entry name" value="BLL4220 PROTEIN"/>
    <property type="match status" value="1"/>
</dbReference>
<dbReference type="PRINTS" id="PR00155">
    <property type="entry name" value="AMICYANIN"/>
</dbReference>
<protein>
    <recommendedName>
        <fullName evidence="8">Blue (type 1) copper domain-containing protein</fullName>
    </recommendedName>
</protein>
<dbReference type="Pfam" id="PF03640">
    <property type="entry name" value="Lipoprotein_15"/>
    <property type="match status" value="4"/>
</dbReference>
<feature type="domain" description="Blue (type 1) copper" evidence="8">
    <location>
        <begin position="511"/>
        <end position="596"/>
    </location>
</feature>
<dbReference type="Proteomes" id="UP000250369">
    <property type="component" value="Unassembled WGS sequence"/>
</dbReference>
<dbReference type="InterPro" id="IPR001235">
    <property type="entry name" value="Copper_blue_Plastocyanin"/>
</dbReference>
<accession>A0A329M310</accession>
<dbReference type="AlphaFoldDB" id="A0A329M310"/>
<evidence type="ECO:0000256" key="3">
    <source>
        <dbReference type="ARBA" id="ARBA00022723"/>
    </source>
</evidence>
<proteinExistence type="predicted"/>
<feature type="binding site" evidence="7">
    <location>
        <position position="542"/>
    </location>
    <ligand>
        <name>Cu cation</name>
        <dbReference type="ChEBI" id="CHEBI:23378"/>
    </ligand>
</feature>
<dbReference type="GO" id="GO:0043448">
    <property type="term" value="P:alkane catabolic process"/>
    <property type="evidence" value="ECO:0007669"/>
    <property type="project" value="TreeGrafter"/>
</dbReference>
<dbReference type="PRINTS" id="PR00156">
    <property type="entry name" value="COPPERBLUE"/>
</dbReference>
<dbReference type="Pfam" id="PF00127">
    <property type="entry name" value="Copper-bind"/>
    <property type="match status" value="1"/>
</dbReference>
<evidence type="ECO:0000313" key="9">
    <source>
        <dbReference type="EMBL" id="RAV13003.1"/>
    </source>
</evidence>
<comment type="subcellular location">
    <subcellularLocation>
        <location evidence="1">Periplasm</location>
    </subcellularLocation>
</comment>
<dbReference type="InterPro" id="IPR005297">
    <property type="entry name" value="Lipoprotein_repeat"/>
</dbReference>
<dbReference type="InterPro" id="IPR028871">
    <property type="entry name" value="BlueCu_1_BS"/>
</dbReference>
<keyword evidence="3 7" id="KW-0479">Metal-binding</keyword>
<evidence type="ECO:0000313" key="10">
    <source>
        <dbReference type="Proteomes" id="UP000250369"/>
    </source>
</evidence>
<dbReference type="GO" id="GO:0009055">
    <property type="term" value="F:electron transfer activity"/>
    <property type="evidence" value="ECO:0007669"/>
    <property type="project" value="InterPro"/>
</dbReference>
<evidence type="ECO:0000256" key="7">
    <source>
        <dbReference type="PIRSR" id="PIRSR602386-1"/>
    </source>
</evidence>
<organism evidence="9 10">
    <name type="scientific">Paenibacillus contaminans</name>
    <dbReference type="NCBI Taxonomy" id="450362"/>
    <lineage>
        <taxon>Bacteria</taxon>
        <taxon>Bacillati</taxon>
        <taxon>Bacillota</taxon>
        <taxon>Bacilli</taxon>
        <taxon>Bacillales</taxon>
        <taxon>Paenibacillaceae</taxon>
        <taxon>Paenibacillus</taxon>
    </lineage>
</organism>
<keyword evidence="10" id="KW-1185">Reference proteome</keyword>
<dbReference type="InterPro" id="IPR002386">
    <property type="entry name" value="Amicyanin/Pseudoazurin"/>
</dbReference>
<feature type="binding site" evidence="7">
    <location>
        <position position="582"/>
    </location>
    <ligand>
        <name>Cu cation</name>
        <dbReference type="ChEBI" id="CHEBI:23378"/>
    </ligand>
</feature>
<dbReference type="GO" id="GO:0042597">
    <property type="term" value="C:periplasmic space"/>
    <property type="evidence" value="ECO:0007669"/>
    <property type="project" value="UniProtKB-SubCell"/>
</dbReference>
<evidence type="ECO:0000256" key="4">
    <source>
        <dbReference type="ARBA" id="ARBA00022764"/>
    </source>
</evidence>
<keyword evidence="4" id="KW-0574">Periplasm</keyword>
<dbReference type="Gene3D" id="2.60.40.420">
    <property type="entry name" value="Cupredoxins - blue copper proteins"/>
    <property type="match status" value="1"/>
</dbReference>
<evidence type="ECO:0000256" key="1">
    <source>
        <dbReference type="ARBA" id="ARBA00004418"/>
    </source>
</evidence>
<comment type="cofactor">
    <cofactor evidence="7">
        <name>Cu cation</name>
        <dbReference type="ChEBI" id="CHEBI:23378"/>
    </cofactor>
    <text evidence="7">Binds 1 copper ion per subunit.</text>
</comment>
<name>A0A329M310_9BACL</name>
<sequence length="596" mass="64420">MPLAGTDSPPFCLAIRKNIFAFRKTVSRFASLPWMQAVYRATNTYRGGISIMKKRNRMAAMLLTSALMLGSAVPVWAEEAHTGAAEATATAANVKTDVQIVTELGVLQGDGSGVTDSYLAKPTTRLQAAILFLRLNGLEAAALAYKGTDNFGDAGAVNESNQAILAYLKANPQLGWTGTGDNKFEPAGPIMDQQYYKVLLESLGQKQDTDFKYDETIAFAKNQGLSQIAGAGALRNRHIAAATAEALKLNVKGGGKTLIDTLVEQKVVDAGKASAAGYASIRLAHDMTLGPYLTDQAGMTLYYFTKDSENTSACADQCAVNWPVYYAENIQIPSELNAADFQTIVRADGKKQTTYRGMPLYYFFKDAKAGDVNGQGVNNVWYVVYHAAVSVTEKDGLGKILVDSNGKTLYMFTKDSKDTSVCKDACETNWPIFYTEHAADATDLKAADFGTIVRYDGTKQTTYKGMPLYYFFKDTKAGDANGQGVNNVWFVIDPTAGKEPAPQQTAKTYAVEMANFAFSQEILTVEAGSTITFTNKDSGAEHNAVSDMLDADGKPVFATKLLAAGESASITLDKPGEYTYYCEPHKGFMKATIIVK</sequence>
<dbReference type="EMBL" id="QMFB01000031">
    <property type="protein sequence ID" value="RAV13003.1"/>
    <property type="molecule type" value="Genomic_DNA"/>
</dbReference>
<feature type="binding site" evidence="7">
    <location>
        <position position="589"/>
    </location>
    <ligand>
        <name>Cu cation</name>
        <dbReference type="ChEBI" id="CHEBI:23378"/>
    </ligand>
</feature>
<dbReference type="GO" id="GO:0005507">
    <property type="term" value="F:copper ion binding"/>
    <property type="evidence" value="ECO:0007669"/>
    <property type="project" value="InterPro"/>
</dbReference>
<keyword evidence="5" id="KW-0249">Electron transport</keyword>
<feature type="binding site" evidence="7">
    <location>
        <position position="585"/>
    </location>
    <ligand>
        <name>Cu cation</name>
        <dbReference type="ChEBI" id="CHEBI:23378"/>
    </ligand>
</feature>
<evidence type="ECO:0000256" key="5">
    <source>
        <dbReference type="ARBA" id="ARBA00022982"/>
    </source>
</evidence>
<reference evidence="9 10" key="1">
    <citation type="journal article" date="2009" name="Int. J. Syst. Evol. Microbiol.">
        <title>Paenibacillus contaminans sp. nov., isolated from a contaminated laboratory plate.</title>
        <authorList>
            <person name="Chou J.H."/>
            <person name="Lee J.H."/>
            <person name="Lin M.C."/>
            <person name="Chang P.S."/>
            <person name="Arun A.B."/>
            <person name="Young C.C."/>
            <person name="Chen W.M."/>
        </authorList>
    </citation>
    <scope>NUCLEOTIDE SEQUENCE [LARGE SCALE GENOMIC DNA]</scope>
    <source>
        <strain evidence="9 10">CKOBP-6</strain>
    </source>
</reference>
<gene>
    <name evidence="9" type="ORF">DQG23_34030</name>
</gene>
<dbReference type="InterPro" id="IPR008972">
    <property type="entry name" value="Cupredoxin"/>
</dbReference>
<keyword evidence="2" id="KW-0813">Transport</keyword>
<evidence type="ECO:0000256" key="2">
    <source>
        <dbReference type="ARBA" id="ARBA00022448"/>
    </source>
</evidence>
<dbReference type="InterPro" id="IPR000923">
    <property type="entry name" value="BlueCu_1"/>
</dbReference>
<keyword evidence="6 7" id="KW-0186">Copper</keyword>
<evidence type="ECO:0000259" key="8">
    <source>
        <dbReference type="Pfam" id="PF00127"/>
    </source>
</evidence>
<dbReference type="PROSITE" id="PS00196">
    <property type="entry name" value="COPPER_BLUE"/>
    <property type="match status" value="1"/>
</dbReference>
<comment type="caution">
    <text evidence="9">The sequence shown here is derived from an EMBL/GenBank/DDBJ whole genome shotgun (WGS) entry which is preliminary data.</text>
</comment>
<dbReference type="SUPFAM" id="SSF49503">
    <property type="entry name" value="Cupredoxins"/>
    <property type="match status" value="1"/>
</dbReference>
<evidence type="ECO:0000256" key="6">
    <source>
        <dbReference type="ARBA" id="ARBA00023008"/>
    </source>
</evidence>